<dbReference type="EMBL" id="BGZK01001421">
    <property type="protein sequence ID" value="GBP79616.1"/>
    <property type="molecule type" value="Genomic_DNA"/>
</dbReference>
<gene>
    <name evidence="2" type="ORF">EVAR_98756_1</name>
</gene>
<comment type="caution">
    <text evidence="2">The sequence shown here is derived from an EMBL/GenBank/DDBJ whole genome shotgun (WGS) entry which is preliminary data.</text>
</comment>
<evidence type="ECO:0000256" key="1">
    <source>
        <dbReference type="SAM" id="MobiDB-lite"/>
    </source>
</evidence>
<reference evidence="2 3" key="1">
    <citation type="journal article" date="2019" name="Commun. Biol.">
        <title>The bagworm genome reveals a unique fibroin gene that provides high tensile strength.</title>
        <authorList>
            <person name="Kono N."/>
            <person name="Nakamura H."/>
            <person name="Ohtoshi R."/>
            <person name="Tomita M."/>
            <person name="Numata K."/>
            <person name="Arakawa K."/>
        </authorList>
    </citation>
    <scope>NUCLEOTIDE SEQUENCE [LARGE SCALE GENOMIC DNA]</scope>
</reference>
<evidence type="ECO:0000313" key="2">
    <source>
        <dbReference type="EMBL" id="GBP79616.1"/>
    </source>
</evidence>
<dbReference type="Proteomes" id="UP000299102">
    <property type="component" value="Unassembled WGS sequence"/>
</dbReference>
<sequence length="170" mass="18243">MQKYGSRDVAVAPSRLVGFAFQMRTHNDTARPPAHPAARVGDDAPPQRSSRLPPVKKSVYREGKATYLDNPSEGISRDIDIGRPLKVVIHGCQIAAPVTTPARAAPAAPAAAPVGRRVVSANNRSAGVGEATDTGQPGKEKKSDLNFACTSRSVYFGRRCFTLKQPHDRE</sequence>
<keyword evidence="3" id="KW-1185">Reference proteome</keyword>
<proteinExistence type="predicted"/>
<protein>
    <submittedName>
        <fullName evidence="2">Uncharacterized protein</fullName>
    </submittedName>
</protein>
<name>A0A4C1YTK3_EUMVA</name>
<evidence type="ECO:0000313" key="3">
    <source>
        <dbReference type="Proteomes" id="UP000299102"/>
    </source>
</evidence>
<dbReference type="AlphaFoldDB" id="A0A4C1YTK3"/>
<feature type="region of interest" description="Disordered" evidence="1">
    <location>
        <begin position="123"/>
        <end position="144"/>
    </location>
</feature>
<organism evidence="2 3">
    <name type="scientific">Eumeta variegata</name>
    <name type="common">Bagworm moth</name>
    <name type="synonym">Eumeta japonica</name>
    <dbReference type="NCBI Taxonomy" id="151549"/>
    <lineage>
        <taxon>Eukaryota</taxon>
        <taxon>Metazoa</taxon>
        <taxon>Ecdysozoa</taxon>
        <taxon>Arthropoda</taxon>
        <taxon>Hexapoda</taxon>
        <taxon>Insecta</taxon>
        <taxon>Pterygota</taxon>
        <taxon>Neoptera</taxon>
        <taxon>Endopterygota</taxon>
        <taxon>Lepidoptera</taxon>
        <taxon>Glossata</taxon>
        <taxon>Ditrysia</taxon>
        <taxon>Tineoidea</taxon>
        <taxon>Psychidae</taxon>
        <taxon>Oiketicinae</taxon>
        <taxon>Eumeta</taxon>
    </lineage>
</organism>
<accession>A0A4C1YTK3</accession>
<feature type="region of interest" description="Disordered" evidence="1">
    <location>
        <begin position="24"/>
        <end position="64"/>
    </location>
</feature>